<dbReference type="InterPro" id="IPR022642">
    <property type="entry name" value="CheR_C"/>
</dbReference>
<dbReference type="PRINTS" id="PR00996">
    <property type="entry name" value="CHERMTFRASE"/>
</dbReference>
<dbReference type="InterPro" id="IPR035909">
    <property type="entry name" value="CheB_C"/>
</dbReference>
<dbReference type="Gene3D" id="3.40.50.180">
    <property type="entry name" value="Methylesterase CheB, C-terminal domain"/>
    <property type="match status" value="1"/>
</dbReference>
<feature type="active site" evidence="6">
    <location>
        <position position="41"/>
    </location>
</feature>
<dbReference type="PROSITE" id="PS50122">
    <property type="entry name" value="CHEB"/>
    <property type="match status" value="1"/>
</dbReference>
<gene>
    <name evidence="12" type="ORF">EP073_10535</name>
</gene>
<dbReference type="PANTHER" id="PTHR24422">
    <property type="entry name" value="CHEMOTAXIS PROTEIN METHYLTRANSFERASE"/>
    <property type="match status" value="1"/>
</dbReference>
<dbReference type="SUPFAM" id="SSF52738">
    <property type="entry name" value="Methylesterase CheB, C-terminal domain"/>
    <property type="match status" value="1"/>
</dbReference>
<dbReference type="OrthoDB" id="9816309at2"/>
<dbReference type="Pfam" id="PF01339">
    <property type="entry name" value="CheB_methylest"/>
    <property type="match status" value="1"/>
</dbReference>
<dbReference type="PANTHER" id="PTHR24422:SF10">
    <property type="entry name" value="CHEMOTAXIS PROTEIN METHYLTRANSFERASE 2"/>
    <property type="match status" value="1"/>
</dbReference>
<dbReference type="GO" id="GO:0006935">
    <property type="term" value="P:chemotaxis"/>
    <property type="evidence" value="ECO:0007669"/>
    <property type="project" value="UniProtKB-UniRule"/>
</dbReference>
<accession>A0A410K061</accession>
<dbReference type="NCBIfam" id="TIGR00229">
    <property type="entry name" value="sensory_box"/>
    <property type="match status" value="1"/>
</dbReference>
<dbReference type="PROSITE" id="PS50112">
    <property type="entry name" value="PAS"/>
    <property type="match status" value="1"/>
</dbReference>
<organism evidence="12 13">
    <name type="scientific">Geovibrio thiophilus</name>
    <dbReference type="NCBI Taxonomy" id="139438"/>
    <lineage>
        <taxon>Bacteria</taxon>
        <taxon>Pseudomonadati</taxon>
        <taxon>Deferribacterota</taxon>
        <taxon>Deferribacteres</taxon>
        <taxon>Deferribacterales</taxon>
        <taxon>Geovibrionaceae</taxon>
        <taxon>Geovibrio</taxon>
    </lineage>
</organism>
<dbReference type="SUPFAM" id="SSF47384">
    <property type="entry name" value="Homodimeric domain of signal transducing histidine kinase"/>
    <property type="match status" value="1"/>
</dbReference>
<feature type="domain" description="Histidine kinase" evidence="8">
    <location>
        <begin position="889"/>
        <end position="1130"/>
    </location>
</feature>
<proteinExistence type="predicted"/>
<dbReference type="SUPFAM" id="SSF55874">
    <property type="entry name" value="ATPase domain of HSP90 chaperone/DNA topoisomerase II/histidine kinase"/>
    <property type="match status" value="1"/>
</dbReference>
<feature type="active site" evidence="6">
    <location>
        <position position="14"/>
    </location>
</feature>
<evidence type="ECO:0000313" key="13">
    <source>
        <dbReference type="Proteomes" id="UP000287502"/>
    </source>
</evidence>
<dbReference type="CDD" id="cd00130">
    <property type="entry name" value="PAS"/>
    <property type="match status" value="1"/>
</dbReference>
<evidence type="ECO:0000259" key="10">
    <source>
        <dbReference type="PROSITE" id="PS50122"/>
    </source>
</evidence>
<dbReference type="CDD" id="cd16434">
    <property type="entry name" value="CheB-CheR_fusion"/>
    <property type="match status" value="1"/>
</dbReference>
<feature type="active site" evidence="6">
    <location>
        <position position="133"/>
    </location>
</feature>
<keyword evidence="3" id="KW-0489">Methyltransferase</keyword>
<evidence type="ECO:0000256" key="6">
    <source>
        <dbReference type="PROSITE-ProRule" id="PRU00050"/>
    </source>
</evidence>
<evidence type="ECO:0000259" key="8">
    <source>
        <dbReference type="PROSITE" id="PS50109"/>
    </source>
</evidence>
<dbReference type="InterPro" id="IPR000673">
    <property type="entry name" value="Sig_transdc_resp-reg_Me-estase"/>
</dbReference>
<feature type="domain" description="CheR-type methyltransferase" evidence="11">
    <location>
        <begin position="196"/>
        <end position="469"/>
    </location>
</feature>
<dbReference type="InterPro" id="IPR029063">
    <property type="entry name" value="SAM-dependent_MTases_sf"/>
</dbReference>
<dbReference type="SMART" id="SM00091">
    <property type="entry name" value="PAS"/>
    <property type="match status" value="1"/>
</dbReference>
<dbReference type="CDD" id="cd00075">
    <property type="entry name" value="HATPase"/>
    <property type="match status" value="1"/>
</dbReference>
<dbReference type="EMBL" id="CP035108">
    <property type="protein sequence ID" value="QAR33827.1"/>
    <property type="molecule type" value="Genomic_DNA"/>
</dbReference>
<dbReference type="GO" id="GO:0008983">
    <property type="term" value="F:protein-glutamate O-methyltransferase activity"/>
    <property type="evidence" value="ECO:0007669"/>
    <property type="project" value="UniProtKB-EC"/>
</dbReference>
<dbReference type="InterPro" id="IPR003594">
    <property type="entry name" value="HATPase_dom"/>
</dbReference>
<dbReference type="SUPFAM" id="SSF53335">
    <property type="entry name" value="S-adenosyl-L-methionine-dependent methyltransferases"/>
    <property type="match status" value="1"/>
</dbReference>
<dbReference type="InterPro" id="IPR022641">
    <property type="entry name" value="CheR_N"/>
</dbReference>
<dbReference type="PROSITE" id="PS50123">
    <property type="entry name" value="CHER"/>
    <property type="match status" value="1"/>
</dbReference>
<dbReference type="GO" id="GO:0000156">
    <property type="term" value="F:phosphorelay response regulator activity"/>
    <property type="evidence" value="ECO:0007669"/>
    <property type="project" value="InterPro"/>
</dbReference>
<evidence type="ECO:0000256" key="1">
    <source>
        <dbReference type="ARBA" id="ARBA00001541"/>
    </source>
</evidence>
<dbReference type="PROSITE" id="PS50109">
    <property type="entry name" value="HIS_KIN"/>
    <property type="match status" value="1"/>
</dbReference>
<dbReference type="GO" id="GO:0032259">
    <property type="term" value="P:methylation"/>
    <property type="evidence" value="ECO:0007669"/>
    <property type="project" value="UniProtKB-KW"/>
</dbReference>
<dbReference type="InterPro" id="IPR036890">
    <property type="entry name" value="HATPase_C_sf"/>
</dbReference>
<keyword evidence="13" id="KW-1185">Reference proteome</keyword>
<dbReference type="GO" id="GO:0008984">
    <property type="term" value="F:protein-glutamate methylesterase activity"/>
    <property type="evidence" value="ECO:0007669"/>
    <property type="project" value="InterPro"/>
</dbReference>
<keyword evidence="6" id="KW-0378">Hydrolase</keyword>
<dbReference type="InterPro" id="IPR035965">
    <property type="entry name" value="PAS-like_dom_sf"/>
</dbReference>
<dbReference type="Gene3D" id="3.40.50.150">
    <property type="entry name" value="Vaccinia Virus protein VP39"/>
    <property type="match status" value="1"/>
</dbReference>
<dbReference type="InterPro" id="IPR050903">
    <property type="entry name" value="Bact_Chemotaxis_MeTrfase"/>
</dbReference>
<dbReference type="AlphaFoldDB" id="A0A410K061"/>
<evidence type="ECO:0000256" key="5">
    <source>
        <dbReference type="ARBA" id="ARBA00022691"/>
    </source>
</evidence>
<feature type="domain" description="CheB-type methylesterase" evidence="10">
    <location>
        <begin position="8"/>
        <end position="184"/>
    </location>
</feature>
<dbReference type="Gene3D" id="1.10.155.10">
    <property type="entry name" value="Chemotaxis receptor methyltransferase CheR, N-terminal domain"/>
    <property type="match status" value="1"/>
</dbReference>
<dbReference type="InterPro" id="IPR000014">
    <property type="entry name" value="PAS"/>
</dbReference>
<dbReference type="Pfam" id="PF01739">
    <property type="entry name" value="CheR"/>
    <property type="match status" value="1"/>
</dbReference>
<reference evidence="12 13" key="1">
    <citation type="submission" date="2019-01" db="EMBL/GenBank/DDBJ databases">
        <title>Geovibrio thiophilus DSM 11263, complete genome.</title>
        <authorList>
            <person name="Spring S."/>
            <person name="Bunk B."/>
            <person name="Sproer C."/>
        </authorList>
    </citation>
    <scope>NUCLEOTIDE SEQUENCE [LARGE SCALE GENOMIC DNA]</scope>
    <source>
        <strain evidence="12 13">DSM 11263</strain>
    </source>
</reference>
<dbReference type="SMART" id="SM00138">
    <property type="entry name" value="MeTrc"/>
    <property type="match status" value="1"/>
</dbReference>
<dbReference type="Gene3D" id="1.10.287.130">
    <property type="match status" value="1"/>
</dbReference>
<dbReference type="GO" id="GO:0005737">
    <property type="term" value="C:cytoplasm"/>
    <property type="evidence" value="ECO:0007669"/>
    <property type="project" value="InterPro"/>
</dbReference>
<feature type="coiled-coil region" evidence="7">
    <location>
        <begin position="626"/>
        <end position="706"/>
    </location>
</feature>
<dbReference type="SMART" id="SM00387">
    <property type="entry name" value="HATPase_c"/>
    <property type="match status" value="1"/>
</dbReference>
<dbReference type="InterPro" id="IPR005467">
    <property type="entry name" value="His_kinase_dom"/>
</dbReference>
<evidence type="ECO:0000313" key="12">
    <source>
        <dbReference type="EMBL" id="QAR33827.1"/>
    </source>
</evidence>
<dbReference type="Pfam" id="PF03705">
    <property type="entry name" value="CheR_N"/>
    <property type="match status" value="1"/>
</dbReference>
<dbReference type="KEGG" id="gtl:EP073_10535"/>
<comment type="catalytic activity">
    <reaction evidence="1">
        <text>L-glutamyl-[protein] + S-adenosyl-L-methionine = [protein]-L-glutamate 5-O-methyl ester + S-adenosyl-L-homocysteine</text>
        <dbReference type="Rhea" id="RHEA:24452"/>
        <dbReference type="Rhea" id="RHEA-COMP:10208"/>
        <dbReference type="Rhea" id="RHEA-COMP:10311"/>
        <dbReference type="ChEBI" id="CHEBI:29973"/>
        <dbReference type="ChEBI" id="CHEBI:57856"/>
        <dbReference type="ChEBI" id="CHEBI:59789"/>
        <dbReference type="ChEBI" id="CHEBI:82795"/>
        <dbReference type="EC" id="2.1.1.80"/>
    </reaction>
</comment>
<evidence type="ECO:0000256" key="3">
    <source>
        <dbReference type="ARBA" id="ARBA00022603"/>
    </source>
</evidence>
<feature type="domain" description="PAS" evidence="9">
    <location>
        <begin position="745"/>
        <end position="799"/>
    </location>
</feature>
<keyword evidence="6" id="KW-0145">Chemotaxis</keyword>
<dbReference type="Gene3D" id="3.30.450.20">
    <property type="entry name" value="PAS domain"/>
    <property type="match status" value="1"/>
</dbReference>
<evidence type="ECO:0000256" key="2">
    <source>
        <dbReference type="ARBA" id="ARBA00012534"/>
    </source>
</evidence>
<keyword evidence="4" id="KW-0808">Transferase</keyword>
<evidence type="ECO:0000259" key="11">
    <source>
        <dbReference type="PROSITE" id="PS50123"/>
    </source>
</evidence>
<sequence>MKDDKLILVGIGASAGGLEALKLFIPNIEPNGRIAYVVVQHLSPSHKSMLTSLLSKDSKLEIAEIKDKTPLKPDIVYITPPNFNVRVSSGVLRLTRPNEFIGPKPSVDQFFISMSEDETITPCGVILSGTGSDGSTGIRAIKASGGITIAQETESAKYDGMPHSAIETGNVDITLTPEKIAPEIAEIFLNSAIPEVTIPEQKESEDHLKTILTLIKRKKGTDFRDYKENTIKRRIQRRMAARKFVKITDYIEFLKSNTEEIEHLFFDILINVTAFFRDQEAFTELKNELTKYIGSDRFQDSLRFWIVGCSTGEEVYSVTILIAEILGDKLSGADIQIFATDIDTAALNIARKGFYPESAIADIDPALVKKYFIKHGSTYEVVKTLREMVIFSRHDIASDPPFIRIDFISCRNLLIYFNSDLQKKVFYSFYYSLNPGGILMLGKSESTGNIDTHFETVDKKNKIYRLPMHRKKVSKPSFPRISVPKHHERMEVQSENDFDSYLRKSRLEEFFDAFAVTDIQMNIFYLHGKIAEYVQLPTGKPKMNLSTMICKMFRSDVRVMVQKIKNGASHSFSPFRKSDGFFVRCNMRKMTDDGHDTGFILLYFENIPEKELPGVSYLDDSCDMRITEIQTELASTKQDLQTVIEELETSNEELQSLNEELHSSNEELQSSNEELETTNEELQATNEELNIAYNELKALYEEREQREKLLLEKTALLVESENTLRTLNKNLEIRVEKEVAQRLQSELFITKIFETAEVGICLTDSKGCFVKVNKAYLNIYGYEEDELLGKSFTLMVPENFRETAMHMHNDFISGKVSEIPAEWEVVNKSGKLMKVISTASRVEMGGKLYKITSVTDITNIKRIEEEQKQREYLLIQQSKLAAIGEMVASINHQWKQPLNSLYQIFQYIETVLDTESPDEALKSIRDVAVESRQIISFMDDTINTFKNFFKLKSSISSFSILEAVKQTLHILDAKISKNFVDISFKYKLSESKSYTKVTNGAAAGLSKIADFYTTGSMNDFQQVVMNLVSNAVDAVGEKKNQDKDFKTGKVTVNVINRREFFEIHVEDNGTGIPDEIKPKLFNPYFTTKKDEGTGIGLYICRLILENKFFGRVSVSRKKQGAKFVVEIPKY</sequence>
<evidence type="ECO:0000259" key="9">
    <source>
        <dbReference type="PROSITE" id="PS50112"/>
    </source>
</evidence>
<dbReference type="Pfam" id="PF13426">
    <property type="entry name" value="PAS_9"/>
    <property type="match status" value="1"/>
</dbReference>
<evidence type="ECO:0000256" key="4">
    <source>
        <dbReference type="ARBA" id="ARBA00022679"/>
    </source>
</evidence>
<dbReference type="InterPro" id="IPR036804">
    <property type="entry name" value="CheR_N_sf"/>
</dbReference>
<dbReference type="RefSeq" id="WP_128467112.1">
    <property type="nucleotide sequence ID" value="NZ_CP035108.1"/>
</dbReference>
<dbReference type="GO" id="GO:0000155">
    <property type="term" value="F:phosphorelay sensor kinase activity"/>
    <property type="evidence" value="ECO:0007669"/>
    <property type="project" value="InterPro"/>
</dbReference>
<protein>
    <recommendedName>
        <fullName evidence="2">protein-glutamate O-methyltransferase</fullName>
        <ecNumber evidence="2">2.1.1.80</ecNumber>
    </recommendedName>
</protein>
<keyword evidence="7" id="KW-0175">Coiled coil</keyword>
<keyword evidence="5" id="KW-0949">S-adenosyl-L-methionine</keyword>
<name>A0A410K061_9BACT</name>
<dbReference type="SUPFAM" id="SSF47757">
    <property type="entry name" value="Chemotaxis receptor methyltransferase CheR, N-terminal domain"/>
    <property type="match status" value="1"/>
</dbReference>
<dbReference type="SUPFAM" id="SSF55785">
    <property type="entry name" value="PYP-like sensor domain (PAS domain)"/>
    <property type="match status" value="1"/>
</dbReference>
<evidence type="ECO:0000256" key="7">
    <source>
        <dbReference type="SAM" id="Coils"/>
    </source>
</evidence>
<dbReference type="Proteomes" id="UP000287502">
    <property type="component" value="Chromosome"/>
</dbReference>
<dbReference type="InterPro" id="IPR000780">
    <property type="entry name" value="CheR_MeTrfase"/>
</dbReference>
<dbReference type="InterPro" id="IPR036097">
    <property type="entry name" value="HisK_dim/P_sf"/>
</dbReference>
<dbReference type="Pfam" id="PF02518">
    <property type="entry name" value="HATPase_c"/>
    <property type="match status" value="1"/>
</dbReference>
<dbReference type="Gene3D" id="3.30.565.10">
    <property type="entry name" value="Histidine kinase-like ATPase, C-terminal domain"/>
    <property type="match status" value="1"/>
</dbReference>
<dbReference type="EC" id="2.1.1.80" evidence="2"/>